<dbReference type="GeneID" id="36561101"/>
<keyword evidence="2" id="KW-0238">DNA-binding</keyword>
<feature type="domain" description="Zn(2)-C6 fungal-type" evidence="5">
    <location>
        <begin position="20"/>
        <end position="50"/>
    </location>
</feature>
<dbReference type="EMBL" id="MSFO01000005">
    <property type="protein sequence ID" value="PLB48366.1"/>
    <property type="molecule type" value="Genomic_DNA"/>
</dbReference>
<gene>
    <name evidence="6" type="ORF">P170DRAFT_476983</name>
</gene>
<dbReference type="GO" id="GO:0005634">
    <property type="term" value="C:nucleus"/>
    <property type="evidence" value="ECO:0007669"/>
    <property type="project" value="TreeGrafter"/>
</dbReference>
<dbReference type="RefSeq" id="XP_024703668.1">
    <property type="nucleotide sequence ID" value="XM_024853403.1"/>
</dbReference>
<organism evidence="6 7">
    <name type="scientific">Aspergillus steynii IBT 23096</name>
    <dbReference type="NCBI Taxonomy" id="1392250"/>
    <lineage>
        <taxon>Eukaryota</taxon>
        <taxon>Fungi</taxon>
        <taxon>Dikarya</taxon>
        <taxon>Ascomycota</taxon>
        <taxon>Pezizomycotina</taxon>
        <taxon>Eurotiomycetes</taxon>
        <taxon>Eurotiomycetidae</taxon>
        <taxon>Eurotiales</taxon>
        <taxon>Aspergillaceae</taxon>
        <taxon>Aspergillus</taxon>
        <taxon>Aspergillus subgen. Circumdati</taxon>
    </lineage>
</organism>
<dbReference type="SUPFAM" id="SSF57701">
    <property type="entry name" value="Zn2/Cys6 DNA-binding domain"/>
    <property type="match status" value="1"/>
</dbReference>
<evidence type="ECO:0000313" key="7">
    <source>
        <dbReference type="Proteomes" id="UP000234275"/>
    </source>
</evidence>
<protein>
    <recommendedName>
        <fullName evidence="5">Zn(2)-C6 fungal-type domain-containing protein</fullName>
    </recommendedName>
</protein>
<dbReference type="GO" id="GO:0008270">
    <property type="term" value="F:zinc ion binding"/>
    <property type="evidence" value="ECO:0007669"/>
    <property type="project" value="InterPro"/>
</dbReference>
<evidence type="ECO:0000259" key="5">
    <source>
        <dbReference type="PROSITE" id="PS50048"/>
    </source>
</evidence>
<dbReference type="OrthoDB" id="4475584at2759"/>
<evidence type="ECO:0000256" key="3">
    <source>
        <dbReference type="ARBA" id="ARBA00023163"/>
    </source>
</evidence>
<dbReference type="Proteomes" id="UP000234275">
    <property type="component" value="Unassembled WGS sequence"/>
</dbReference>
<reference evidence="6 7" key="1">
    <citation type="submission" date="2016-12" db="EMBL/GenBank/DDBJ databases">
        <title>The genomes of Aspergillus section Nigri reveals drivers in fungal speciation.</title>
        <authorList>
            <consortium name="DOE Joint Genome Institute"/>
            <person name="Vesth T.C."/>
            <person name="Nybo J."/>
            <person name="Theobald S."/>
            <person name="Brandl J."/>
            <person name="Frisvad J.C."/>
            <person name="Nielsen K.F."/>
            <person name="Lyhne E.K."/>
            <person name="Kogle M.E."/>
            <person name="Kuo A."/>
            <person name="Riley R."/>
            <person name="Clum A."/>
            <person name="Nolan M."/>
            <person name="Lipzen A."/>
            <person name="Salamov A."/>
            <person name="Henrissat B."/>
            <person name="Wiebenga A."/>
            <person name="De Vries R.P."/>
            <person name="Grigoriev I.V."/>
            <person name="Mortensen U.H."/>
            <person name="Andersen M.R."/>
            <person name="Baker S.E."/>
        </authorList>
    </citation>
    <scope>NUCLEOTIDE SEQUENCE [LARGE SCALE GENOMIC DNA]</scope>
    <source>
        <strain evidence="6 7">IBT 23096</strain>
    </source>
</reference>
<keyword evidence="3" id="KW-0804">Transcription</keyword>
<proteinExistence type="predicted"/>
<name>A0A2I2G655_9EURO</name>
<dbReference type="STRING" id="1392250.A0A2I2G655"/>
<accession>A0A2I2G655</accession>
<dbReference type="AlphaFoldDB" id="A0A2I2G655"/>
<dbReference type="Gene3D" id="4.10.240.10">
    <property type="entry name" value="Zn(2)-C6 fungal-type DNA-binding domain"/>
    <property type="match status" value="1"/>
</dbReference>
<dbReference type="PANTHER" id="PTHR37534">
    <property type="entry name" value="TRANSCRIPTIONAL ACTIVATOR PROTEIN UGA3"/>
    <property type="match status" value="1"/>
</dbReference>
<dbReference type="PANTHER" id="PTHR37534:SF24">
    <property type="entry name" value="MISCELLANEOUS ZN(II)2CYS6 TRANSCRIPTION FACTOR (EUROFUNG)-RELATED"/>
    <property type="match status" value="1"/>
</dbReference>
<keyword evidence="7" id="KW-1185">Reference proteome</keyword>
<comment type="caution">
    <text evidence="6">The sequence shown here is derived from an EMBL/GenBank/DDBJ whole genome shotgun (WGS) entry which is preliminary data.</text>
</comment>
<dbReference type="PROSITE" id="PS50048">
    <property type="entry name" value="ZN2_CY6_FUNGAL_2"/>
    <property type="match status" value="1"/>
</dbReference>
<dbReference type="SMART" id="SM00066">
    <property type="entry name" value="GAL4"/>
    <property type="match status" value="1"/>
</dbReference>
<keyword evidence="4" id="KW-0539">Nucleus</keyword>
<dbReference type="GO" id="GO:0000981">
    <property type="term" value="F:DNA-binding transcription factor activity, RNA polymerase II-specific"/>
    <property type="evidence" value="ECO:0007669"/>
    <property type="project" value="InterPro"/>
</dbReference>
<dbReference type="InterPro" id="IPR001138">
    <property type="entry name" value="Zn2Cys6_DnaBD"/>
</dbReference>
<evidence type="ECO:0000256" key="4">
    <source>
        <dbReference type="ARBA" id="ARBA00023242"/>
    </source>
</evidence>
<evidence type="ECO:0000313" key="6">
    <source>
        <dbReference type="EMBL" id="PLB48366.1"/>
    </source>
</evidence>
<dbReference type="InterPro" id="IPR036864">
    <property type="entry name" value="Zn2-C6_fun-type_DNA-bd_sf"/>
</dbReference>
<dbReference type="VEuPathDB" id="FungiDB:P170DRAFT_476983"/>
<dbReference type="GO" id="GO:0000976">
    <property type="term" value="F:transcription cis-regulatory region binding"/>
    <property type="evidence" value="ECO:0007669"/>
    <property type="project" value="TreeGrafter"/>
</dbReference>
<sequence length="624" mass="70234">MADSGHSGQPTPKFKRCRTGCLRCRVRRRKCDEGKPNCQNCIDKNLVCQYGLQVSFLEKNIFTVSALELRTPKKDAGYEKIQFVKEDPLACATDASTDESPSPVLSPTTDFAVTQTDIQTTQQVNDGDTRNVNEQHDSDVDEDIIFHNHQHLPSSVDRLSDKHFQSGTAFSDRDESAVRGLLALGSSNNVSDMTTVTDTTPGLSDFDSSLILPPLMSTYTAGKEGRNHMDIPSNDAVQGHAAVMLDPEPAINYLSLPESERLELLRHYRYHVAPWLDICDMRQPFGLSGLQSAMGSEKLLSTLMQLSKACMIQSVPERGFLADFTEPLANTSACGDSTEDSLLYVLDEVRHLVSNIPMAWDRNRYLDTVHYLVQYAHDTDINAAMYWLALRFDLGAALANDRAIQLPLPMSPIPSISLISHSEDTYERIRYYAHSIIWITGKALIICHTEDMSNQLSVPHQLMDSWLQVFEELNQWYHLRPLEFQPMIEVEGDDQMFYPDGGFPLLLFANGAGAFSNQLYHTAMLLLLQSKPRTVMLHNSPSRFSSPLWHAQQICGVALNNDRRECWDPCLLASFLIAARLMTHESQQKEILQGFDRIKLLTGWDVGEKLMQLCEEWSFSEGGC</sequence>
<dbReference type="CDD" id="cd00067">
    <property type="entry name" value="GAL4"/>
    <property type="match status" value="1"/>
</dbReference>
<evidence type="ECO:0000256" key="1">
    <source>
        <dbReference type="ARBA" id="ARBA00023015"/>
    </source>
</evidence>
<dbReference type="Pfam" id="PF00172">
    <property type="entry name" value="Zn_clus"/>
    <property type="match status" value="1"/>
</dbReference>
<keyword evidence="1" id="KW-0805">Transcription regulation</keyword>
<dbReference type="GO" id="GO:0045944">
    <property type="term" value="P:positive regulation of transcription by RNA polymerase II"/>
    <property type="evidence" value="ECO:0007669"/>
    <property type="project" value="TreeGrafter"/>
</dbReference>
<dbReference type="PROSITE" id="PS00463">
    <property type="entry name" value="ZN2_CY6_FUNGAL_1"/>
    <property type="match status" value="1"/>
</dbReference>
<evidence type="ECO:0000256" key="2">
    <source>
        <dbReference type="ARBA" id="ARBA00023125"/>
    </source>
</evidence>